<dbReference type="Pfam" id="PF03136">
    <property type="entry name" value="Pup_ligase"/>
    <property type="match status" value="1"/>
</dbReference>
<organism evidence="2 3">
    <name type="scientific">Bifidobacterium asteroides</name>
    <dbReference type="NCBI Taxonomy" id="1684"/>
    <lineage>
        <taxon>Bacteria</taxon>
        <taxon>Bacillati</taxon>
        <taxon>Actinomycetota</taxon>
        <taxon>Actinomycetes</taxon>
        <taxon>Bifidobacteriales</taxon>
        <taxon>Bifidobacteriaceae</taxon>
        <taxon>Bifidobacterium</taxon>
    </lineage>
</organism>
<dbReference type="PATRIC" id="fig|1684.4.peg.1134"/>
<evidence type="ECO:0000313" key="3">
    <source>
        <dbReference type="Proteomes" id="UP000033648"/>
    </source>
</evidence>
<dbReference type="InterPro" id="IPR022366">
    <property type="entry name" value="Pup_deamidase"/>
</dbReference>
<dbReference type="AlphaFoldDB" id="A0A0F4KUQ1"/>
<evidence type="ECO:0000313" key="2">
    <source>
        <dbReference type="EMBL" id="KJY49739.1"/>
    </source>
</evidence>
<protein>
    <submittedName>
        <fullName evidence="2">Proteasome-associated protein</fullName>
    </submittedName>
</protein>
<dbReference type="Proteomes" id="UP000033648">
    <property type="component" value="Unassembled WGS sequence"/>
</dbReference>
<sequence>MSAGRVMGTETEYAIADPQDPGADPRTLALRLVRAAAQPALAHIRWDYGSEDPVNDARGGRLPRSVAAPSMLTDAPGARLIDVAAPNGARIYVDHAHPEYASAETVDAFDALVQDRAGDRMMAQAAEKAGGLALYKNNVDGKGAAWGSHENYLMDRAVSFARVAALMTIHFVTRQIYTGSGRVGLGPRSEEAGFQLSQRADYLTSRIGLQTTFGRPIINTRDESHAGPGSRRLHVIVGDANRLDAPLVLKLGTTDLLLGLLESEDDSTSQVDELLDRWTLDDPVSALHTVSRDVALTKPLALANGGFADALTIQKALLDAARQARRGIDRPGCADDRVLNLWDQVLADLAAVRSGDEEARLAMHDQAGRLEWLLKWQLLERLRRRRAMPDWSDPRLAALDLAWARVDPGRDLPWRLQGSIQRLADPDQITRAMDQGPEQTRAWCRSQLLHRCPDAVKAVSWSRVILEEQGPEGEPETRIVDLSDPLGHTRSSCRDGRDIYCR</sequence>
<keyword evidence="2" id="KW-0647">Proteasome</keyword>
<gene>
    <name evidence="2" type="ORF">JF69_10460</name>
</gene>
<dbReference type="InterPro" id="IPR004347">
    <property type="entry name" value="Pup_ligase/deamidase"/>
</dbReference>
<dbReference type="OrthoDB" id="9760627at2"/>
<dbReference type="GO" id="GO:0010498">
    <property type="term" value="P:proteasomal protein catabolic process"/>
    <property type="evidence" value="ECO:0007669"/>
    <property type="project" value="InterPro"/>
</dbReference>
<comment type="caution">
    <text evidence="2">The sequence shown here is derived from an EMBL/GenBank/DDBJ whole genome shotgun (WGS) entry which is preliminary data.</text>
</comment>
<dbReference type="NCBIfam" id="TIGR03688">
    <property type="entry name" value="depupylase_Dop"/>
    <property type="match status" value="1"/>
</dbReference>
<comment type="similarity">
    <text evidence="1">Belongs to the Pup ligase/Pup deamidase family. Pup deamidase subfamily.</text>
</comment>
<reference evidence="2 3" key="1">
    <citation type="submission" date="2014-12" db="EMBL/GenBank/DDBJ databases">
        <title>Comparative genomics of the lactic acid bacteria isolated from the honey bee gut.</title>
        <authorList>
            <person name="Ellegaard K.M."/>
            <person name="Tamarit D."/>
            <person name="Javelind E."/>
            <person name="Olofsson T."/>
            <person name="Andersson S.G."/>
            <person name="Vasquez A."/>
        </authorList>
    </citation>
    <scope>NUCLEOTIDE SEQUENCE [LARGE SCALE GENOMIC DNA]</scope>
    <source>
        <strain evidence="2 3">Bin2</strain>
    </source>
</reference>
<dbReference type="GO" id="GO:0005524">
    <property type="term" value="F:ATP binding"/>
    <property type="evidence" value="ECO:0007669"/>
    <property type="project" value="TreeGrafter"/>
</dbReference>
<dbReference type="GO" id="GO:0070490">
    <property type="term" value="P:protein pupylation"/>
    <property type="evidence" value="ECO:0007669"/>
    <property type="project" value="TreeGrafter"/>
</dbReference>
<proteinExistence type="inferred from homology"/>
<dbReference type="PANTHER" id="PTHR42307:SF2">
    <property type="entry name" value="PUP DEAMIDASE_DEPUPYLASE"/>
    <property type="match status" value="1"/>
</dbReference>
<name>A0A0F4KUQ1_9BIFI</name>
<evidence type="ECO:0000256" key="1">
    <source>
        <dbReference type="ARBA" id="ARBA00009114"/>
    </source>
</evidence>
<accession>A0A0F4KUQ1</accession>
<dbReference type="EMBL" id="JWME01000011">
    <property type="protein sequence ID" value="KJY49739.1"/>
    <property type="molecule type" value="Genomic_DNA"/>
</dbReference>
<dbReference type="GO" id="GO:0016811">
    <property type="term" value="F:hydrolase activity, acting on carbon-nitrogen (but not peptide) bonds, in linear amides"/>
    <property type="evidence" value="ECO:0007669"/>
    <property type="project" value="InterPro"/>
</dbReference>
<dbReference type="PANTHER" id="PTHR42307">
    <property type="entry name" value="PUP DEAMIDASE/DEPUPYLASE"/>
    <property type="match status" value="1"/>
</dbReference>
<dbReference type="GO" id="GO:0008233">
    <property type="term" value="F:peptidase activity"/>
    <property type="evidence" value="ECO:0007669"/>
    <property type="project" value="InterPro"/>
</dbReference>
<dbReference type="GO" id="GO:0000502">
    <property type="term" value="C:proteasome complex"/>
    <property type="evidence" value="ECO:0007669"/>
    <property type="project" value="UniProtKB-KW"/>
</dbReference>
<dbReference type="GO" id="GO:0019941">
    <property type="term" value="P:modification-dependent protein catabolic process"/>
    <property type="evidence" value="ECO:0007669"/>
    <property type="project" value="InterPro"/>
</dbReference>